<dbReference type="Gene3D" id="2.60.120.920">
    <property type="match status" value="1"/>
</dbReference>
<accession>A0A6V7X6A1</accession>
<reference evidence="1 2" key="1">
    <citation type="submission" date="2020-08" db="EMBL/GenBank/DDBJ databases">
        <authorList>
            <person name="Koutsovoulos G."/>
            <person name="Danchin GJ E."/>
        </authorList>
    </citation>
    <scope>NUCLEOTIDE SEQUENCE [LARGE SCALE GENOMIC DNA]</scope>
</reference>
<dbReference type="Proteomes" id="UP000580250">
    <property type="component" value="Unassembled WGS sequence"/>
</dbReference>
<comment type="caution">
    <text evidence="1">The sequence shown here is derived from an EMBL/GenBank/DDBJ whole genome shotgun (WGS) entry which is preliminary data.</text>
</comment>
<evidence type="ECO:0000313" key="1">
    <source>
        <dbReference type="EMBL" id="CAD2194487.1"/>
    </source>
</evidence>
<name>A0A6V7X6A1_MELEN</name>
<dbReference type="InterPro" id="IPR043136">
    <property type="entry name" value="B30.2/SPRY_sf"/>
</dbReference>
<proteinExistence type="predicted"/>
<dbReference type="AlphaFoldDB" id="A0A6V7X6A1"/>
<organism evidence="1 2">
    <name type="scientific">Meloidogyne enterolobii</name>
    <name type="common">Root-knot nematode worm</name>
    <name type="synonym">Meloidogyne mayaguensis</name>
    <dbReference type="NCBI Taxonomy" id="390850"/>
    <lineage>
        <taxon>Eukaryota</taxon>
        <taxon>Metazoa</taxon>
        <taxon>Ecdysozoa</taxon>
        <taxon>Nematoda</taxon>
        <taxon>Chromadorea</taxon>
        <taxon>Rhabditida</taxon>
        <taxon>Tylenchina</taxon>
        <taxon>Tylenchomorpha</taxon>
        <taxon>Tylenchoidea</taxon>
        <taxon>Meloidogynidae</taxon>
        <taxon>Meloidogyninae</taxon>
        <taxon>Meloidogyne</taxon>
    </lineage>
</organism>
<dbReference type="OrthoDB" id="258495at2759"/>
<gene>
    <name evidence="1" type="ORF">MENT_LOCUS47508</name>
</gene>
<dbReference type="EMBL" id="CAJEWN010001118">
    <property type="protein sequence ID" value="CAD2194487.1"/>
    <property type="molecule type" value="Genomic_DNA"/>
</dbReference>
<evidence type="ECO:0000313" key="2">
    <source>
        <dbReference type="Proteomes" id="UP000580250"/>
    </source>
</evidence>
<sequence length="241" mass="27251">MYCNCVNFVENKNKWSGIDSERSKCCDKNCINTSNPIGNCIEGNGFVNIISDENINWVENIGGENVGAFVYAENSCKRLQYCFNYSLYYFEVKSTVEGELNDYENAMMIGFKNCSTNECISFGFSTDEGTIVHSEKGVLPGISPFTWNKNDTFGCGLVYPPTNMTNAFPYVFFTQNGKQIGKAVLVKENHTTYKPFVGLRCCSAEANFGNDLETKPFKYDIFKHLILKEFYEDSSKFCSII</sequence>
<protein>
    <submittedName>
        <fullName evidence="1">Uncharacterized protein</fullName>
    </submittedName>
</protein>